<dbReference type="EMBL" id="BPLQ01006651">
    <property type="protein sequence ID" value="GIY24252.1"/>
    <property type="molecule type" value="Genomic_DNA"/>
</dbReference>
<comment type="caution">
    <text evidence="1">The sequence shown here is derived from an EMBL/GenBank/DDBJ whole genome shotgun (WGS) entry which is preliminary data.</text>
</comment>
<dbReference type="AlphaFoldDB" id="A0AAV4RVU7"/>
<accession>A0AAV4RVU7</accession>
<organism evidence="1 2">
    <name type="scientific">Caerostris darwini</name>
    <dbReference type="NCBI Taxonomy" id="1538125"/>
    <lineage>
        <taxon>Eukaryota</taxon>
        <taxon>Metazoa</taxon>
        <taxon>Ecdysozoa</taxon>
        <taxon>Arthropoda</taxon>
        <taxon>Chelicerata</taxon>
        <taxon>Arachnida</taxon>
        <taxon>Araneae</taxon>
        <taxon>Araneomorphae</taxon>
        <taxon>Entelegynae</taxon>
        <taxon>Araneoidea</taxon>
        <taxon>Araneidae</taxon>
        <taxon>Caerostris</taxon>
    </lineage>
</organism>
<sequence length="113" mass="12411">MIGLSNGSSAFPNGQPPNKCSIVKSYRSKTYHSLVGFAPNRINPRNPGGLLFTFLTALLLFRSLFSNPALTTEPNKIKQTKCAASSEPFRISALCERTSSLILLFESMEEFHG</sequence>
<evidence type="ECO:0000313" key="2">
    <source>
        <dbReference type="Proteomes" id="UP001054837"/>
    </source>
</evidence>
<name>A0AAV4RVU7_9ARAC</name>
<evidence type="ECO:0000313" key="1">
    <source>
        <dbReference type="EMBL" id="GIY24252.1"/>
    </source>
</evidence>
<dbReference type="Proteomes" id="UP001054837">
    <property type="component" value="Unassembled WGS sequence"/>
</dbReference>
<protein>
    <submittedName>
        <fullName evidence="1">Uncharacterized protein</fullName>
    </submittedName>
</protein>
<proteinExistence type="predicted"/>
<reference evidence="1 2" key="1">
    <citation type="submission" date="2021-06" db="EMBL/GenBank/DDBJ databases">
        <title>Caerostris darwini draft genome.</title>
        <authorList>
            <person name="Kono N."/>
            <person name="Arakawa K."/>
        </authorList>
    </citation>
    <scope>NUCLEOTIDE SEQUENCE [LARGE SCALE GENOMIC DNA]</scope>
</reference>
<gene>
    <name evidence="1" type="ORF">CDAR_249071</name>
</gene>
<keyword evidence="2" id="KW-1185">Reference proteome</keyword>